<dbReference type="PANTHER" id="PTHR19855">
    <property type="entry name" value="WD40 REPEAT PROTEIN 12, 37"/>
    <property type="match status" value="1"/>
</dbReference>
<protein>
    <recommendedName>
        <fullName evidence="5">WD repeat-containing protein 37</fullName>
    </recommendedName>
</protein>
<dbReference type="GO" id="GO:0005634">
    <property type="term" value="C:nucleus"/>
    <property type="evidence" value="ECO:0007669"/>
    <property type="project" value="UniProtKB-SubCell"/>
</dbReference>
<evidence type="ECO:0000256" key="5">
    <source>
        <dbReference type="ARBA" id="ARBA00040954"/>
    </source>
</evidence>
<dbReference type="STRING" id="104452.A0A0L7KMC3"/>
<dbReference type="Pfam" id="PF00400">
    <property type="entry name" value="WD40"/>
    <property type="match status" value="2"/>
</dbReference>
<evidence type="ECO:0000313" key="8">
    <source>
        <dbReference type="EMBL" id="KOB64453.1"/>
    </source>
</evidence>
<comment type="caution">
    <text evidence="8">The sequence shown here is derived from an EMBL/GenBank/DDBJ whole genome shotgun (WGS) entry which is preliminary data.</text>
</comment>
<dbReference type="EMBL" id="JTDY01008669">
    <property type="protein sequence ID" value="KOB64453.1"/>
    <property type="molecule type" value="Genomic_DNA"/>
</dbReference>
<reference evidence="8 9" key="1">
    <citation type="journal article" date="2015" name="Genome Biol. Evol.">
        <title>The genome of winter moth (Operophtera brumata) provides a genomic perspective on sexual dimorphism and phenology.</title>
        <authorList>
            <person name="Derks M.F."/>
            <person name="Smit S."/>
            <person name="Salis L."/>
            <person name="Schijlen E."/>
            <person name="Bossers A."/>
            <person name="Mateman C."/>
            <person name="Pijl A.S."/>
            <person name="de Ridder D."/>
            <person name="Groenen M.A."/>
            <person name="Visser M.E."/>
            <person name="Megens H.J."/>
        </authorList>
    </citation>
    <scope>NUCLEOTIDE SEQUENCE [LARGE SCALE GENOMIC DNA]</scope>
    <source>
        <strain evidence="8">WM2013NL</strain>
        <tissue evidence="8">Head and thorax</tissue>
    </source>
</reference>
<dbReference type="PROSITE" id="PS50082">
    <property type="entry name" value="WD_REPEATS_2"/>
    <property type="match status" value="1"/>
</dbReference>
<dbReference type="AlphaFoldDB" id="A0A0L7KMC3"/>
<keyword evidence="4" id="KW-0539">Nucleus</keyword>
<keyword evidence="9" id="KW-1185">Reference proteome</keyword>
<dbReference type="InterPro" id="IPR001680">
    <property type="entry name" value="WD40_rpt"/>
</dbReference>
<proteinExistence type="predicted"/>
<dbReference type="PANTHER" id="PTHR19855:SF12">
    <property type="entry name" value="WD REPEAT-CONTAINING PROTEIN 37"/>
    <property type="match status" value="1"/>
</dbReference>
<evidence type="ECO:0000256" key="3">
    <source>
        <dbReference type="ARBA" id="ARBA00022490"/>
    </source>
</evidence>
<dbReference type="Gene3D" id="2.130.10.10">
    <property type="entry name" value="YVTN repeat-like/Quinoprotein amine dehydrogenase"/>
    <property type="match status" value="2"/>
</dbReference>
<sequence>MKSSKRRLQALTEVSDGMPSYLKMEDSETSIPPVFRLRLHELFSQIEKEFDLLYNENLNYHTACVWSVEWAKCLLQYTGHAGSVNSIKFHPSRDIALTSSGDNTAHVWQAAVNWDLPRGQSSEEELELGGEESLGEGGERPEVLRTPLMELVGHQGVVVAADWLTGGDHVITASRLVVTASRDTTFRLWDFREPIHSVSVFQGHTE</sequence>
<dbReference type="PROSITE" id="PS50294">
    <property type="entry name" value="WD_REPEATS_REGION"/>
    <property type="match status" value="1"/>
</dbReference>
<dbReference type="InterPro" id="IPR036322">
    <property type="entry name" value="WD40_repeat_dom_sf"/>
</dbReference>
<dbReference type="InterPro" id="IPR015943">
    <property type="entry name" value="WD40/YVTN_repeat-like_dom_sf"/>
</dbReference>
<evidence type="ECO:0000256" key="6">
    <source>
        <dbReference type="PROSITE-ProRule" id="PRU00221"/>
    </source>
</evidence>
<dbReference type="SUPFAM" id="SSF50978">
    <property type="entry name" value="WD40 repeat-like"/>
    <property type="match status" value="1"/>
</dbReference>
<evidence type="ECO:0000256" key="2">
    <source>
        <dbReference type="ARBA" id="ARBA00004496"/>
    </source>
</evidence>
<dbReference type="SMART" id="SM00320">
    <property type="entry name" value="WD40"/>
    <property type="match status" value="2"/>
</dbReference>
<evidence type="ECO:0000256" key="1">
    <source>
        <dbReference type="ARBA" id="ARBA00004123"/>
    </source>
</evidence>
<name>A0A0L7KMC3_OPEBR</name>
<feature type="compositionally biased region" description="Acidic residues" evidence="7">
    <location>
        <begin position="122"/>
        <end position="134"/>
    </location>
</feature>
<feature type="region of interest" description="Disordered" evidence="7">
    <location>
        <begin position="121"/>
        <end position="140"/>
    </location>
</feature>
<gene>
    <name evidence="8" type="ORF">OBRU01_24260</name>
</gene>
<organism evidence="8 9">
    <name type="scientific">Operophtera brumata</name>
    <name type="common">Winter moth</name>
    <name type="synonym">Phalaena brumata</name>
    <dbReference type="NCBI Taxonomy" id="104452"/>
    <lineage>
        <taxon>Eukaryota</taxon>
        <taxon>Metazoa</taxon>
        <taxon>Ecdysozoa</taxon>
        <taxon>Arthropoda</taxon>
        <taxon>Hexapoda</taxon>
        <taxon>Insecta</taxon>
        <taxon>Pterygota</taxon>
        <taxon>Neoptera</taxon>
        <taxon>Endopterygota</taxon>
        <taxon>Lepidoptera</taxon>
        <taxon>Glossata</taxon>
        <taxon>Ditrysia</taxon>
        <taxon>Geometroidea</taxon>
        <taxon>Geometridae</taxon>
        <taxon>Larentiinae</taxon>
        <taxon>Operophtera</taxon>
    </lineage>
</organism>
<evidence type="ECO:0000313" key="9">
    <source>
        <dbReference type="Proteomes" id="UP000037510"/>
    </source>
</evidence>
<dbReference type="GO" id="GO:0005737">
    <property type="term" value="C:cytoplasm"/>
    <property type="evidence" value="ECO:0007669"/>
    <property type="project" value="UniProtKB-SubCell"/>
</dbReference>
<keyword evidence="3" id="KW-0963">Cytoplasm</keyword>
<feature type="repeat" description="WD" evidence="6">
    <location>
        <begin position="77"/>
        <end position="109"/>
    </location>
</feature>
<keyword evidence="6" id="KW-0853">WD repeat</keyword>
<accession>A0A0L7KMC3</accession>
<evidence type="ECO:0000256" key="7">
    <source>
        <dbReference type="SAM" id="MobiDB-lite"/>
    </source>
</evidence>
<evidence type="ECO:0000256" key="4">
    <source>
        <dbReference type="ARBA" id="ARBA00023242"/>
    </source>
</evidence>
<comment type="subcellular location">
    <subcellularLocation>
        <location evidence="2">Cytoplasm</location>
    </subcellularLocation>
    <subcellularLocation>
        <location evidence="1">Nucleus</location>
    </subcellularLocation>
</comment>
<dbReference type="Proteomes" id="UP000037510">
    <property type="component" value="Unassembled WGS sequence"/>
</dbReference>